<evidence type="ECO:0000313" key="3">
    <source>
        <dbReference type="Proteomes" id="UP000648984"/>
    </source>
</evidence>
<dbReference type="EMBL" id="WTVQ01000079">
    <property type="protein sequence ID" value="NMG77652.1"/>
    <property type="molecule type" value="Genomic_DNA"/>
</dbReference>
<dbReference type="RefSeq" id="WP_169262767.1">
    <property type="nucleotide sequence ID" value="NZ_WTVQ01000079.1"/>
</dbReference>
<dbReference type="Proteomes" id="UP000648984">
    <property type="component" value="Unassembled WGS sequence"/>
</dbReference>
<sequence length="131" mass="14951">MKWFKCVLALIVVLGSVTPDVASADRGRRSRHHSHSSIGLHFGVPLFWNWPSPYYGYPSPYYAYPPGYAYPPSYAYPAPSSPPVYIERGDDEAAPSRDQGYWYYCDRPEGYYPYVKECPGGWERVSPTPSR</sequence>
<evidence type="ECO:0008006" key="4">
    <source>
        <dbReference type="Google" id="ProtNLM"/>
    </source>
</evidence>
<reference evidence="2 3" key="1">
    <citation type="submission" date="2019-12" db="EMBL/GenBank/DDBJ databases">
        <title>Comparative genomics gives insights into the taxonomy of the Azoarcus-Aromatoleum group and reveals separate origins of nif in the plant-associated Azoarcus and non-plant-associated Aromatoleum sub-groups.</title>
        <authorList>
            <person name="Lafos M."/>
            <person name="Maluk M."/>
            <person name="Batista M."/>
            <person name="Junghare M."/>
            <person name="Carmona M."/>
            <person name="Faoro H."/>
            <person name="Cruz L.M."/>
            <person name="Battistoni F."/>
            <person name="De Souza E."/>
            <person name="Pedrosa F."/>
            <person name="Chen W.-M."/>
            <person name="Poole P.S."/>
            <person name="Dixon R.A."/>
            <person name="James E.K."/>
        </authorList>
    </citation>
    <scope>NUCLEOTIDE SEQUENCE [LARGE SCALE GENOMIC DNA]</scope>
    <source>
        <strain evidence="2 3">22Lin</strain>
    </source>
</reference>
<proteinExistence type="predicted"/>
<evidence type="ECO:0000313" key="2">
    <source>
        <dbReference type="EMBL" id="NMG77652.1"/>
    </source>
</evidence>
<organism evidence="2 3">
    <name type="scientific">Aromatoleum diolicum</name>
    <dbReference type="NCBI Taxonomy" id="75796"/>
    <lineage>
        <taxon>Bacteria</taxon>
        <taxon>Pseudomonadati</taxon>
        <taxon>Pseudomonadota</taxon>
        <taxon>Betaproteobacteria</taxon>
        <taxon>Rhodocyclales</taxon>
        <taxon>Rhodocyclaceae</taxon>
        <taxon>Aromatoleum</taxon>
    </lineage>
</organism>
<name>A0ABX1QJ32_9RHOO</name>
<comment type="caution">
    <text evidence="2">The sequence shown here is derived from an EMBL/GenBank/DDBJ whole genome shotgun (WGS) entry which is preliminary data.</text>
</comment>
<gene>
    <name evidence="2" type="ORF">GPA25_23145</name>
</gene>
<feature type="signal peptide" evidence="1">
    <location>
        <begin position="1"/>
        <end position="24"/>
    </location>
</feature>
<accession>A0ABX1QJ32</accession>
<keyword evidence="1" id="KW-0732">Signal</keyword>
<evidence type="ECO:0000256" key="1">
    <source>
        <dbReference type="SAM" id="SignalP"/>
    </source>
</evidence>
<feature type="chain" id="PRO_5046915238" description="Proline-rich region" evidence="1">
    <location>
        <begin position="25"/>
        <end position="131"/>
    </location>
</feature>
<protein>
    <recommendedName>
        <fullName evidence="4">Proline-rich region</fullName>
    </recommendedName>
</protein>
<keyword evidence="3" id="KW-1185">Reference proteome</keyword>